<protein>
    <recommendedName>
        <fullName evidence="1">SHSP domain-containing protein</fullName>
    </recommendedName>
</protein>
<dbReference type="InterPro" id="IPR031107">
    <property type="entry name" value="Small_HSP"/>
</dbReference>
<dbReference type="SUPFAM" id="SSF49764">
    <property type="entry name" value="HSP20-like chaperones"/>
    <property type="match status" value="1"/>
</dbReference>
<organism evidence="2">
    <name type="scientific">hydrothermal vent metagenome</name>
    <dbReference type="NCBI Taxonomy" id="652676"/>
    <lineage>
        <taxon>unclassified sequences</taxon>
        <taxon>metagenomes</taxon>
        <taxon>ecological metagenomes</taxon>
    </lineage>
</organism>
<dbReference type="AlphaFoldDB" id="A0A3B0RML0"/>
<evidence type="ECO:0000313" key="2">
    <source>
        <dbReference type="EMBL" id="VAV84785.1"/>
    </source>
</evidence>
<dbReference type="Pfam" id="PF00011">
    <property type="entry name" value="HSP20"/>
    <property type="match status" value="1"/>
</dbReference>
<dbReference type="CDD" id="cd06464">
    <property type="entry name" value="ACD_sHsps-like"/>
    <property type="match status" value="1"/>
</dbReference>
<sequence>MAIVKDLPFKDLLFLQERLGRIFDDALSKYTGQGDGSKCGWTPPTDIYETEKDLVLKVELPGVDAKDVSVEINDGLLMLKGQRKMRRNVEGEHYHRMEFSYGFFQRGFTLPVAVEGKKIKANFKDGVLEVLIPKAESTKTRQIKVDVK</sequence>
<evidence type="ECO:0000259" key="1">
    <source>
        <dbReference type="PROSITE" id="PS01031"/>
    </source>
</evidence>
<name>A0A3B0RML0_9ZZZZ</name>
<gene>
    <name evidence="2" type="ORF">MNBD_DELTA01-1875</name>
</gene>
<dbReference type="PROSITE" id="PS01031">
    <property type="entry name" value="SHSP"/>
    <property type="match status" value="1"/>
</dbReference>
<dbReference type="EMBL" id="UOEA01000073">
    <property type="protein sequence ID" value="VAV84785.1"/>
    <property type="molecule type" value="Genomic_DNA"/>
</dbReference>
<dbReference type="InterPro" id="IPR008978">
    <property type="entry name" value="HSP20-like_chaperone"/>
</dbReference>
<proteinExistence type="predicted"/>
<reference evidence="2" key="1">
    <citation type="submission" date="2018-06" db="EMBL/GenBank/DDBJ databases">
        <authorList>
            <person name="Zhirakovskaya E."/>
        </authorList>
    </citation>
    <scope>NUCLEOTIDE SEQUENCE</scope>
</reference>
<accession>A0A3B0RML0</accession>
<dbReference type="InterPro" id="IPR002068">
    <property type="entry name" value="A-crystallin/Hsp20_dom"/>
</dbReference>
<feature type="domain" description="SHSP" evidence="1">
    <location>
        <begin position="36"/>
        <end position="148"/>
    </location>
</feature>
<dbReference type="PANTHER" id="PTHR11527">
    <property type="entry name" value="HEAT-SHOCK PROTEIN 20 FAMILY MEMBER"/>
    <property type="match status" value="1"/>
</dbReference>
<dbReference type="Gene3D" id="2.60.40.790">
    <property type="match status" value="1"/>
</dbReference>